<evidence type="ECO:0000259" key="13">
    <source>
        <dbReference type="PROSITE" id="PS50206"/>
    </source>
</evidence>
<gene>
    <name evidence="14" type="ORF">BWK62_12870</name>
</gene>
<comment type="subunit">
    <text evidence="7">Homodimer. Forms a stable heterotetrameric complex of 2 MoeB and 2 MoaD during adenylation of MoaD.</text>
</comment>
<dbReference type="InterPro" id="IPR000594">
    <property type="entry name" value="ThiF_NAD_FAD-bd"/>
</dbReference>
<dbReference type="InterPro" id="IPR035985">
    <property type="entry name" value="Ubiquitin-activating_enz"/>
</dbReference>
<dbReference type="InterPro" id="IPR036873">
    <property type="entry name" value="Rhodanese-like_dom_sf"/>
</dbReference>
<dbReference type="InterPro" id="IPR045886">
    <property type="entry name" value="ThiF/MoeB/HesA"/>
</dbReference>
<evidence type="ECO:0000256" key="12">
    <source>
        <dbReference type="ARBA" id="ARBA00078531"/>
    </source>
</evidence>
<dbReference type="Pfam" id="PF00899">
    <property type="entry name" value="ThiF"/>
    <property type="match status" value="1"/>
</dbReference>
<comment type="caution">
    <text evidence="14">The sequence shown here is derived from an EMBL/GenBank/DDBJ whole genome shotgun (WGS) entry which is preliminary data.</text>
</comment>
<sequence length="363" mass="40961">MKISKRYNRQISLEEIGVIGQKKLQLAKVLVVGAGGLGCPVLQNLAAMGIGTLGIIDGDLIEETNLHRQLLYTFEDCGQSKSKIAKNVLKRSNPNLDIHCYSVYLSEFNAYELIKQYDVIVDCTDEIKIRYLINDICLVTKKPFVYASIHKFQGQLSVFNYDNGPSYRCLFPEQESSIIPNCVTGGVLGVLPNILGAMQASEVIKIILKIGKIASGRVLVYDLLLQNTIEIEFLKNERQIKLGYQKGLNLKETVPLIADLTGIEFIQTCQSQSLSEFKFIDLRERYEEPKLPFQFIELIPLNQLYEVCKDWDKNGKIILICQSGVRSSSAKIRLKELGFKNVSQLKKGINSILNLLENEYNKV</sequence>
<dbReference type="AlphaFoldDB" id="A0A246G8A1"/>
<evidence type="ECO:0000256" key="2">
    <source>
        <dbReference type="ARBA" id="ARBA00022679"/>
    </source>
</evidence>
<dbReference type="Gene3D" id="3.40.50.720">
    <property type="entry name" value="NAD(P)-binding Rossmann-like Domain"/>
    <property type="match status" value="1"/>
</dbReference>
<dbReference type="GO" id="GO:0008641">
    <property type="term" value="F:ubiquitin-like modifier activating enzyme activity"/>
    <property type="evidence" value="ECO:0007669"/>
    <property type="project" value="InterPro"/>
</dbReference>
<feature type="domain" description="Rhodanese" evidence="13">
    <location>
        <begin position="273"/>
        <end position="357"/>
    </location>
</feature>
<keyword evidence="4" id="KW-0067">ATP-binding</keyword>
<dbReference type="FunFam" id="3.40.50.720:FF:000033">
    <property type="entry name" value="Adenylyltransferase and sulfurtransferase MOCS3"/>
    <property type="match status" value="1"/>
</dbReference>
<dbReference type="SUPFAM" id="SSF69572">
    <property type="entry name" value="Activating enzymes of the ubiquitin-like proteins"/>
    <property type="match status" value="1"/>
</dbReference>
<dbReference type="PANTHER" id="PTHR10953">
    <property type="entry name" value="UBIQUITIN-ACTIVATING ENZYME E1"/>
    <property type="match status" value="1"/>
</dbReference>
<comment type="function">
    <text evidence="6">Catalyzes the adenylation by ATP of the carboxyl group of the C-terminal glycine of sulfur carrier protein MoaD.</text>
</comment>
<keyword evidence="2" id="KW-0808">Transferase</keyword>
<protein>
    <recommendedName>
        <fullName evidence="9">Molybdopterin-synthase adenylyltransferase</fullName>
        <ecNumber evidence="8">2.7.7.80</ecNumber>
    </recommendedName>
    <alternativeName>
        <fullName evidence="12">MoaD protein adenylase</fullName>
    </alternativeName>
    <alternativeName>
        <fullName evidence="10">Molybdopterin-converting factor subunit 1 adenylase</fullName>
    </alternativeName>
    <alternativeName>
        <fullName evidence="11">Sulfur carrier protein MoaD adenylyltransferase</fullName>
    </alternativeName>
</protein>
<evidence type="ECO:0000313" key="15">
    <source>
        <dbReference type="Proteomes" id="UP000198034"/>
    </source>
</evidence>
<evidence type="ECO:0000256" key="6">
    <source>
        <dbReference type="ARBA" id="ARBA00055169"/>
    </source>
</evidence>
<dbReference type="GO" id="GO:0008146">
    <property type="term" value="F:sulfotransferase activity"/>
    <property type="evidence" value="ECO:0007669"/>
    <property type="project" value="TreeGrafter"/>
</dbReference>
<dbReference type="GO" id="GO:0061605">
    <property type="term" value="F:molybdopterin-synthase adenylyltransferase activity"/>
    <property type="evidence" value="ECO:0007669"/>
    <property type="project" value="UniProtKB-EC"/>
</dbReference>
<evidence type="ECO:0000256" key="7">
    <source>
        <dbReference type="ARBA" id="ARBA00063809"/>
    </source>
</evidence>
<evidence type="ECO:0000256" key="9">
    <source>
        <dbReference type="ARBA" id="ARBA00073635"/>
    </source>
</evidence>
<dbReference type="PANTHER" id="PTHR10953:SF102">
    <property type="entry name" value="ADENYLYLTRANSFERASE AND SULFURTRANSFERASE MOCS3"/>
    <property type="match status" value="1"/>
</dbReference>
<evidence type="ECO:0000256" key="8">
    <source>
        <dbReference type="ARBA" id="ARBA00066884"/>
    </source>
</evidence>
<evidence type="ECO:0000313" key="14">
    <source>
        <dbReference type="EMBL" id="OWP75050.1"/>
    </source>
</evidence>
<evidence type="ECO:0000256" key="3">
    <source>
        <dbReference type="ARBA" id="ARBA00022741"/>
    </source>
</evidence>
<evidence type="ECO:0000256" key="1">
    <source>
        <dbReference type="ARBA" id="ARBA00009919"/>
    </source>
</evidence>
<reference evidence="14 15" key="1">
    <citation type="journal article" date="2017" name="Infect. Genet. Evol.">
        <title>Comparative genome analysis of fish pathogen Flavobacterium columnare reveals extensive sequence diversity within the species.</title>
        <authorList>
            <person name="Kayansamruaj P."/>
            <person name="Dong H.T."/>
            <person name="Hirono I."/>
            <person name="Kondo H."/>
            <person name="Senapin S."/>
            <person name="Rodkhum C."/>
        </authorList>
    </citation>
    <scope>NUCLEOTIDE SEQUENCE [LARGE SCALE GENOMIC DNA]</scope>
    <source>
        <strain evidence="14 15">1214</strain>
    </source>
</reference>
<dbReference type="EC" id="2.7.7.80" evidence="8"/>
<dbReference type="EMBL" id="MTCY01000049">
    <property type="protein sequence ID" value="OWP75050.1"/>
    <property type="molecule type" value="Genomic_DNA"/>
</dbReference>
<dbReference type="Pfam" id="PF00581">
    <property type="entry name" value="Rhodanese"/>
    <property type="match status" value="1"/>
</dbReference>
<dbReference type="Proteomes" id="UP000198034">
    <property type="component" value="Unassembled WGS sequence"/>
</dbReference>
<evidence type="ECO:0000256" key="4">
    <source>
        <dbReference type="ARBA" id="ARBA00022840"/>
    </source>
</evidence>
<organism evidence="14 15">
    <name type="scientific">Flavobacterium columnare</name>
    <dbReference type="NCBI Taxonomy" id="996"/>
    <lineage>
        <taxon>Bacteria</taxon>
        <taxon>Pseudomonadati</taxon>
        <taxon>Bacteroidota</taxon>
        <taxon>Flavobacteriia</taxon>
        <taxon>Flavobacteriales</taxon>
        <taxon>Flavobacteriaceae</taxon>
        <taxon>Flavobacterium</taxon>
    </lineage>
</organism>
<dbReference type="Gene3D" id="3.40.250.10">
    <property type="entry name" value="Rhodanese-like domain"/>
    <property type="match status" value="1"/>
</dbReference>
<dbReference type="CDD" id="cd00158">
    <property type="entry name" value="RHOD"/>
    <property type="match status" value="1"/>
</dbReference>
<comment type="catalytic activity">
    <reaction evidence="5">
        <text>[molybdopterin-synthase sulfur-carrier protein]-C-terminal Gly-Gly + ATP + H(+) = [molybdopterin-synthase sulfur-carrier protein]-C-terminal Gly-Gly-AMP + diphosphate</text>
        <dbReference type="Rhea" id="RHEA:43616"/>
        <dbReference type="Rhea" id="RHEA-COMP:12159"/>
        <dbReference type="Rhea" id="RHEA-COMP:12202"/>
        <dbReference type="ChEBI" id="CHEBI:15378"/>
        <dbReference type="ChEBI" id="CHEBI:30616"/>
        <dbReference type="ChEBI" id="CHEBI:33019"/>
        <dbReference type="ChEBI" id="CHEBI:90618"/>
        <dbReference type="ChEBI" id="CHEBI:90778"/>
        <dbReference type="EC" id="2.7.7.80"/>
    </reaction>
</comment>
<dbReference type="GO" id="GO:0005524">
    <property type="term" value="F:ATP binding"/>
    <property type="evidence" value="ECO:0007669"/>
    <property type="project" value="UniProtKB-KW"/>
</dbReference>
<evidence type="ECO:0000256" key="5">
    <source>
        <dbReference type="ARBA" id="ARBA00052218"/>
    </source>
</evidence>
<dbReference type="PROSITE" id="PS50206">
    <property type="entry name" value="RHODANESE_3"/>
    <property type="match status" value="1"/>
</dbReference>
<dbReference type="InterPro" id="IPR001763">
    <property type="entry name" value="Rhodanese-like_dom"/>
</dbReference>
<accession>A0A246G8A1</accession>
<name>A0A246G8A1_9FLAO</name>
<evidence type="ECO:0000256" key="10">
    <source>
        <dbReference type="ARBA" id="ARBA00075110"/>
    </source>
</evidence>
<dbReference type="GO" id="GO:0004792">
    <property type="term" value="F:thiosulfate-cyanide sulfurtransferase activity"/>
    <property type="evidence" value="ECO:0007669"/>
    <property type="project" value="TreeGrafter"/>
</dbReference>
<keyword evidence="3" id="KW-0547">Nucleotide-binding</keyword>
<dbReference type="GO" id="GO:0005829">
    <property type="term" value="C:cytosol"/>
    <property type="evidence" value="ECO:0007669"/>
    <property type="project" value="TreeGrafter"/>
</dbReference>
<comment type="similarity">
    <text evidence="1">Belongs to the HesA/MoeB/ThiF family.</text>
</comment>
<dbReference type="CDD" id="cd00757">
    <property type="entry name" value="ThiF_MoeB_HesA_family"/>
    <property type="match status" value="1"/>
</dbReference>
<proteinExistence type="inferred from homology"/>
<evidence type="ECO:0000256" key="11">
    <source>
        <dbReference type="ARBA" id="ARBA00075328"/>
    </source>
</evidence>